<proteinExistence type="predicted"/>
<protein>
    <recommendedName>
        <fullName evidence="3">DUF218 domain-containing protein</fullName>
    </recommendedName>
</protein>
<gene>
    <name evidence="1" type="ORF">MFIFM68171_04263</name>
</gene>
<evidence type="ECO:0000313" key="2">
    <source>
        <dbReference type="Proteomes" id="UP001628179"/>
    </source>
</evidence>
<dbReference type="InterPro" id="IPR003848">
    <property type="entry name" value="DUF218"/>
</dbReference>
<accession>A0ABQ0G8G1</accession>
<evidence type="ECO:0000313" key="1">
    <source>
        <dbReference type="EMBL" id="GAB1314053.1"/>
    </source>
</evidence>
<name>A0ABQ0G8G1_9PEZI</name>
<dbReference type="EMBL" id="BAAFSV010000002">
    <property type="protein sequence ID" value="GAB1314053.1"/>
    <property type="molecule type" value="Genomic_DNA"/>
</dbReference>
<dbReference type="InterPro" id="IPR055323">
    <property type="entry name" value="C57A10.07/YOR238W"/>
</dbReference>
<dbReference type="PANTHER" id="PTHR28110">
    <property type="entry name" value="TRANSMEMBRANE PROTEIN"/>
    <property type="match status" value="1"/>
</dbReference>
<organism evidence="1 2">
    <name type="scientific">Madurella fahalii</name>
    <dbReference type="NCBI Taxonomy" id="1157608"/>
    <lineage>
        <taxon>Eukaryota</taxon>
        <taxon>Fungi</taxon>
        <taxon>Dikarya</taxon>
        <taxon>Ascomycota</taxon>
        <taxon>Pezizomycotina</taxon>
        <taxon>Sordariomycetes</taxon>
        <taxon>Sordariomycetidae</taxon>
        <taxon>Sordariales</taxon>
        <taxon>Sordariales incertae sedis</taxon>
        <taxon>Madurella</taxon>
    </lineage>
</organism>
<keyword evidence="2" id="KW-1185">Reference proteome</keyword>
<dbReference type="GeneID" id="98175006"/>
<comment type="caution">
    <text evidence="1">The sequence shown here is derived from an EMBL/GenBank/DDBJ whole genome shotgun (WGS) entry which is preliminary data.</text>
</comment>
<dbReference type="Proteomes" id="UP001628179">
    <property type="component" value="Unassembled WGS sequence"/>
</dbReference>
<dbReference type="PANTHER" id="PTHR28110:SF1">
    <property type="entry name" value="TRANSMEMBRANE PROTEIN"/>
    <property type="match status" value="1"/>
</dbReference>
<sequence>MPPPNNLIVVCGHAIWLGGAKNGWDEAEWLIEGYKRGETPTFIEHIKAGVKALSDDDSAVLVFSGGPTRKETDISEARSYYNLAIANSYFGLLPKGGTSPDRILLEERALDSYHNILYSLILFWRQHAVWPARLTIVSHGFKRNRLVDGHCAAIGFPADRVDFVGINPPGINAAGLESEESGEKTEAMRGVQLAIGQWAEDPHGVGEALAKKRRMRNCWGVQQRLFLDEEERARSGVNVRVLGDGTEALVDGGKRPWARV</sequence>
<dbReference type="RefSeq" id="XP_070915784.1">
    <property type="nucleotide sequence ID" value="XM_071059683.1"/>
</dbReference>
<reference evidence="1 2" key="1">
    <citation type="submission" date="2024-09" db="EMBL/GenBank/DDBJ databases">
        <title>Itraconazole resistance in Madurella fahalii resulting from another homologue of gene encoding cytochrome P450 14-alpha sterol demethylase (CYP51).</title>
        <authorList>
            <person name="Yoshioka I."/>
            <person name="Fahal A.H."/>
            <person name="Kaneko S."/>
            <person name="Yaguchi T."/>
        </authorList>
    </citation>
    <scope>NUCLEOTIDE SEQUENCE [LARGE SCALE GENOMIC DNA]</scope>
    <source>
        <strain evidence="1 2">IFM 68171</strain>
    </source>
</reference>
<dbReference type="CDD" id="cd06259">
    <property type="entry name" value="YdcF-like"/>
    <property type="match status" value="1"/>
</dbReference>
<evidence type="ECO:0008006" key="3">
    <source>
        <dbReference type="Google" id="ProtNLM"/>
    </source>
</evidence>